<feature type="transmembrane region" description="Helical" evidence="1">
    <location>
        <begin position="6"/>
        <end position="24"/>
    </location>
</feature>
<dbReference type="AlphaFoldDB" id="A0A0F9QJ66"/>
<name>A0A0F9QJ66_9ZZZZ</name>
<reference evidence="2" key="1">
    <citation type="journal article" date="2015" name="Nature">
        <title>Complex archaea that bridge the gap between prokaryotes and eukaryotes.</title>
        <authorList>
            <person name="Spang A."/>
            <person name="Saw J.H."/>
            <person name="Jorgensen S.L."/>
            <person name="Zaremba-Niedzwiedzka K."/>
            <person name="Martijn J."/>
            <person name="Lind A.E."/>
            <person name="van Eijk R."/>
            <person name="Schleper C."/>
            <person name="Guy L."/>
            <person name="Ettema T.J."/>
        </authorList>
    </citation>
    <scope>NUCLEOTIDE SEQUENCE</scope>
</reference>
<evidence type="ECO:0000313" key="2">
    <source>
        <dbReference type="EMBL" id="KKN37067.1"/>
    </source>
</evidence>
<accession>A0A0F9QJ66</accession>
<keyword evidence="1" id="KW-0812">Transmembrane</keyword>
<protein>
    <submittedName>
        <fullName evidence="2">Uncharacterized protein</fullName>
    </submittedName>
</protein>
<evidence type="ECO:0000256" key="1">
    <source>
        <dbReference type="SAM" id="Phobius"/>
    </source>
</evidence>
<feature type="transmembrane region" description="Helical" evidence="1">
    <location>
        <begin position="73"/>
        <end position="93"/>
    </location>
</feature>
<dbReference type="EMBL" id="LAZR01001923">
    <property type="protein sequence ID" value="KKN37067.1"/>
    <property type="molecule type" value="Genomic_DNA"/>
</dbReference>
<comment type="caution">
    <text evidence="2">The sequence shown here is derived from an EMBL/GenBank/DDBJ whole genome shotgun (WGS) entry which is preliminary data.</text>
</comment>
<gene>
    <name evidence="2" type="ORF">LCGC14_0767160</name>
</gene>
<sequence length="217" mass="24131">MKKKWLLNAIFITMITLTLSISFITGRNDYIRDRVDGCSCHTEIGSIFKIDTNMTDNVQNFRGSISTATSTSFDINITIMGFSAGTYFAWVFWQDDANIGEPVPDGSQNGTVSSWSSGDLMYKAFWASNNDPQTRTFSITAPSSTGSYHVYVRGVGFDGSNTRKTPEYTLIINVFGPDLDGFNLTNLIVVIVIIIGLICVLTVSLVIRKKYKNKKRI</sequence>
<organism evidence="2">
    <name type="scientific">marine sediment metagenome</name>
    <dbReference type="NCBI Taxonomy" id="412755"/>
    <lineage>
        <taxon>unclassified sequences</taxon>
        <taxon>metagenomes</taxon>
        <taxon>ecological metagenomes</taxon>
    </lineage>
</organism>
<keyword evidence="1" id="KW-0472">Membrane</keyword>
<keyword evidence="1" id="KW-1133">Transmembrane helix</keyword>
<proteinExistence type="predicted"/>
<feature type="transmembrane region" description="Helical" evidence="1">
    <location>
        <begin position="187"/>
        <end position="207"/>
    </location>
</feature>